<evidence type="ECO:0000256" key="2">
    <source>
        <dbReference type="ARBA" id="ARBA00022527"/>
    </source>
</evidence>
<keyword evidence="6" id="KW-0067">ATP-binding</keyword>
<keyword evidence="5" id="KW-0418">Kinase</keyword>
<gene>
    <name evidence="8" type="ORF">GPECTOR_39g430</name>
</gene>
<dbReference type="SUPFAM" id="SSF56112">
    <property type="entry name" value="Protein kinase-like (PK-like)"/>
    <property type="match status" value="1"/>
</dbReference>
<keyword evidence="2" id="KW-0723">Serine/threonine-protein kinase</keyword>
<proteinExistence type="predicted"/>
<dbReference type="Pfam" id="PF00069">
    <property type="entry name" value="Pkinase"/>
    <property type="match status" value="1"/>
</dbReference>
<dbReference type="GO" id="GO:0005524">
    <property type="term" value="F:ATP binding"/>
    <property type="evidence" value="ECO:0007669"/>
    <property type="project" value="UniProtKB-KW"/>
</dbReference>
<comment type="caution">
    <text evidence="8">The sequence shown here is derived from an EMBL/GenBank/DDBJ whole genome shotgun (WGS) entry which is preliminary data.</text>
</comment>
<feature type="domain" description="Protein kinase" evidence="7">
    <location>
        <begin position="25"/>
        <end position="328"/>
    </location>
</feature>
<evidence type="ECO:0000256" key="1">
    <source>
        <dbReference type="ARBA" id="ARBA00012513"/>
    </source>
</evidence>
<keyword evidence="4" id="KW-0547">Nucleotide-binding</keyword>
<evidence type="ECO:0000256" key="4">
    <source>
        <dbReference type="ARBA" id="ARBA00022741"/>
    </source>
</evidence>
<dbReference type="Proteomes" id="UP000075714">
    <property type="component" value="Unassembled WGS sequence"/>
</dbReference>
<organism evidence="8 9">
    <name type="scientific">Gonium pectorale</name>
    <name type="common">Green alga</name>
    <dbReference type="NCBI Taxonomy" id="33097"/>
    <lineage>
        <taxon>Eukaryota</taxon>
        <taxon>Viridiplantae</taxon>
        <taxon>Chlorophyta</taxon>
        <taxon>core chlorophytes</taxon>
        <taxon>Chlorophyceae</taxon>
        <taxon>CS clade</taxon>
        <taxon>Chlamydomonadales</taxon>
        <taxon>Volvocaceae</taxon>
        <taxon>Gonium</taxon>
    </lineage>
</organism>
<dbReference type="InterPro" id="IPR011009">
    <property type="entry name" value="Kinase-like_dom_sf"/>
</dbReference>
<dbReference type="EC" id="2.7.11.1" evidence="1"/>
<reference evidence="9" key="1">
    <citation type="journal article" date="2016" name="Nat. Commun.">
        <title>The Gonium pectorale genome demonstrates co-option of cell cycle regulation during the evolution of multicellularity.</title>
        <authorList>
            <person name="Hanschen E.R."/>
            <person name="Marriage T.N."/>
            <person name="Ferris P.J."/>
            <person name="Hamaji T."/>
            <person name="Toyoda A."/>
            <person name="Fujiyama A."/>
            <person name="Neme R."/>
            <person name="Noguchi H."/>
            <person name="Minakuchi Y."/>
            <person name="Suzuki M."/>
            <person name="Kawai-Toyooka H."/>
            <person name="Smith D.R."/>
            <person name="Sparks H."/>
            <person name="Anderson J."/>
            <person name="Bakaric R."/>
            <person name="Luria V."/>
            <person name="Karger A."/>
            <person name="Kirschner M.W."/>
            <person name="Durand P.M."/>
            <person name="Michod R.E."/>
            <person name="Nozaki H."/>
            <person name="Olson B.J."/>
        </authorList>
    </citation>
    <scope>NUCLEOTIDE SEQUENCE [LARGE SCALE GENOMIC DNA]</scope>
    <source>
        <strain evidence="9">NIES-2863</strain>
    </source>
</reference>
<accession>A0A150GAR1</accession>
<dbReference type="GO" id="GO:0004674">
    <property type="term" value="F:protein serine/threonine kinase activity"/>
    <property type="evidence" value="ECO:0007669"/>
    <property type="project" value="UniProtKB-KW"/>
</dbReference>
<evidence type="ECO:0000256" key="6">
    <source>
        <dbReference type="ARBA" id="ARBA00022840"/>
    </source>
</evidence>
<dbReference type="OrthoDB" id="432483at2759"/>
<evidence type="ECO:0000256" key="5">
    <source>
        <dbReference type="ARBA" id="ARBA00022777"/>
    </source>
</evidence>
<dbReference type="Gene3D" id="1.10.510.10">
    <property type="entry name" value="Transferase(Phosphotransferase) domain 1"/>
    <property type="match status" value="1"/>
</dbReference>
<dbReference type="PROSITE" id="PS50011">
    <property type="entry name" value="PROTEIN_KINASE_DOM"/>
    <property type="match status" value="1"/>
</dbReference>
<keyword evidence="9" id="KW-1185">Reference proteome</keyword>
<keyword evidence="3" id="KW-0808">Transferase</keyword>
<evidence type="ECO:0000259" key="7">
    <source>
        <dbReference type="PROSITE" id="PS50011"/>
    </source>
</evidence>
<dbReference type="InterPro" id="IPR000719">
    <property type="entry name" value="Prot_kinase_dom"/>
</dbReference>
<sequence>MLPFCFTLPSFAPTLDEALRRVRALRLGDEMGQGSIGRVLQAECPITQERFAIKRVPLPAPPEQRLSVLKRAAREAAVAQALAALGPGTRPASLVRHFACLYDTSEDAVLFVMQPCRGPCLAALRLREPSRRLPEERVRPMMVHVAKALGALHSSLGVLCVDLKAENVALDPTEEDPDRVVLLDFDLCRDLPGRSCCEAAVAAATAAVAAPNAAAADPPDRIWGTPEYLSYEVLKDGAASYSPASDWWALGVLAYELLYGKPPYVGHSLEALLQRMSHFSPAFPSAAEGGPQVSFHMQQWVRSLLRHRPDQRLGIRGGAAEVLDHPALAPVPAAVVAGRRH</sequence>
<dbReference type="AlphaFoldDB" id="A0A150GAR1"/>
<dbReference type="PANTHER" id="PTHR45637">
    <property type="entry name" value="FLIPPASE KINASE 1-RELATED"/>
    <property type="match status" value="1"/>
</dbReference>
<evidence type="ECO:0000313" key="8">
    <source>
        <dbReference type="EMBL" id="KXZ46936.1"/>
    </source>
</evidence>
<name>A0A150GAR1_GONPE</name>
<protein>
    <recommendedName>
        <fullName evidence="1">non-specific serine/threonine protein kinase</fullName>
        <ecNumber evidence="1">2.7.11.1</ecNumber>
    </recommendedName>
</protein>
<evidence type="ECO:0000256" key="3">
    <source>
        <dbReference type="ARBA" id="ARBA00022679"/>
    </source>
</evidence>
<evidence type="ECO:0000313" key="9">
    <source>
        <dbReference type="Proteomes" id="UP000075714"/>
    </source>
</evidence>
<dbReference type="SMART" id="SM00220">
    <property type="entry name" value="S_TKc"/>
    <property type="match status" value="1"/>
</dbReference>
<dbReference type="EMBL" id="LSYV01000040">
    <property type="protein sequence ID" value="KXZ46936.1"/>
    <property type="molecule type" value="Genomic_DNA"/>
</dbReference>